<name>A0A699JTE6_TANCI</name>
<proteinExistence type="predicted"/>
<dbReference type="EMBL" id="BKCJ010439379">
    <property type="protein sequence ID" value="GFA52557.1"/>
    <property type="molecule type" value="Genomic_DNA"/>
</dbReference>
<feature type="non-terminal residue" evidence="1">
    <location>
        <position position="1"/>
    </location>
</feature>
<comment type="caution">
    <text evidence="1">The sequence shown here is derived from an EMBL/GenBank/DDBJ whole genome shotgun (WGS) entry which is preliminary data.</text>
</comment>
<dbReference type="AlphaFoldDB" id="A0A699JTE6"/>
<sequence length="295" mass="32318">IMGKPLSPDRVFDFLVDEPEPHPAYDFFAPGLLLGYAGNPYNNNGWIEADVPLLGELGAEADEQMARLMIGEIAELIVEMEERMIAPVIDVEEDIAMLFGDDDFSHDDSEGVEEEEVWEVNEEWLMALVTPPSMSVVPPPSVYEVGGPSIAAAEGQSFPLPVLGLPIPLSVIEDLSTYLGDLKYGHGRLVKKVIQVSDAEVAAGISIGEIGLRVFAVEGQVEQGQQTATQRDKVIAGLTQHVQALQAAMQQRDTQIQQLQTMVSEMSSCESMLMQCILGMHRRLVDLERRPPGPH</sequence>
<evidence type="ECO:0000313" key="1">
    <source>
        <dbReference type="EMBL" id="GFA52557.1"/>
    </source>
</evidence>
<reference evidence="1" key="1">
    <citation type="journal article" date="2019" name="Sci. Rep.">
        <title>Draft genome of Tanacetum cinerariifolium, the natural source of mosquito coil.</title>
        <authorList>
            <person name="Yamashiro T."/>
            <person name="Shiraishi A."/>
            <person name="Satake H."/>
            <person name="Nakayama K."/>
        </authorList>
    </citation>
    <scope>NUCLEOTIDE SEQUENCE</scope>
</reference>
<protein>
    <submittedName>
        <fullName evidence="1">Uncharacterized protein</fullName>
    </submittedName>
</protein>
<organism evidence="1">
    <name type="scientific">Tanacetum cinerariifolium</name>
    <name type="common">Dalmatian daisy</name>
    <name type="synonym">Chrysanthemum cinerariifolium</name>
    <dbReference type="NCBI Taxonomy" id="118510"/>
    <lineage>
        <taxon>Eukaryota</taxon>
        <taxon>Viridiplantae</taxon>
        <taxon>Streptophyta</taxon>
        <taxon>Embryophyta</taxon>
        <taxon>Tracheophyta</taxon>
        <taxon>Spermatophyta</taxon>
        <taxon>Magnoliopsida</taxon>
        <taxon>eudicotyledons</taxon>
        <taxon>Gunneridae</taxon>
        <taxon>Pentapetalae</taxon>
        <taxon>asterids</taxon>
        <taxon>campanulids</taxon>
        <taxon>Asterales</taxon>
        <taxon>Asteraceae</taxon>
        <taxon>Asteroideae</taxon>
        <taxon>Anthemideae</taxon>
        <taxon>Anthemidinae</taxon>
        <taxon>Tanacetum</taxon>
    </lineage>
</organism>
<accession>A0A699JTE6</accession>
<gene>
    <name evidence="1" type="ORF">Tci_624529</name>
</gene>